<keyword evidence="2" id="KW-1185">Reference proteome</keyword>
<name>A0A2V2YBK4_9BACL</name>
<dbReference type="RefSeq" id="WP_110047607.1">
    <property type="nucleotide sequence ID" value="NZ_CP054612.1"/>
</dbReference>
<dbReference type="Proteomes" id="UP000246635">
    <property type="component" value="Unassembled WGS sequence"/>
</dbReference>
<proteinExistence type="predicted"/>
<protein>
    <submittedName>
        <fullName evidence="1">Uncharacterized protein</fullName>
    </submittedName>
</protein>
<sequence>MYLTSDERQRIILKLTQPQKNALRVFSKLSQKSYFANVLASHKGTDRYAFEGFIDHGVVSNRVTCLCGKSLRYEFLLRDLRANRLISLGRTHFQRELDIPHHIARLVTNGLHIINIELDEILHKFERNDFDLPQSVLEHIAKLDLSSEIQCLRNAQLPLLKRHRDYLFDHTKKYRQPKKPVFQVNRSQPLSRQDRNSEYKEFEARYGHVIEDYFKNKEQPHEFRCRKERRLRSLKYSSVYRIMNYLINEKGVEKSAIFVEHPYIPYVNDYLYKNPNKYRVRPYTENSHNSEYKYVAVPDPLESEP</sequence>
<accession>A0A2V2YBK4</accession>
<dbReference type="OrthoDB" id="2183421at2"/>
<gene>
    <name evidence="1" type="ORF">DFQ01_1508</name>
</gene>
<evidence type="ECO:0000313" key="2">
    <source>
        <dbReference type="Proteomes" id="UP000246635"/>
    </source>
</evidence>
<dbReference type="EMBL" id="QGTQ01000050">
    <property type="protein sequence ID" value="PWV88459.1"/>
    <property type="molecule type" value="Genomic_DNA"/>
</dbReference>
<comment type="caution">
    <text evidence="1">The sequence shown here is derived from an EMBL/GenBank/DDBJ whole genome shotgun (WGS) entry which is preliminary data.</text>
</comment>
<dbReference type="AlphaFoldDB" id="A0A2V2YBK4"/>
<reference evidence="1 2" key="1">
    <citation type="submission" date="2018-05" db="EMBL/GenBank/DDBJ databases">
        <title>Genomic Encyclopedia of Type Strains, Phase III (KMG-III): the genomes of soil and plant-associated and newly described type strains.</title>
        <authorList>
            <person name="Whitman W."/>
        </authorList>
    </citation>
    <scope>NUCLEOTIDE SEQUENCE [LARGE SCALE GENOMIC DNA]</scope>
    <source>
        <strain evidence="1 2">CECT 5696</strain>
    </source>
</reference>
<evidence type="ECO:0000313" key="1">
    <source>
        <dbReference type="EMBL" id="PWV88459.1"/>
    </source>
</evidence>
<organism evidence="1 2">
    <name type="scientific">Paenibacillus cellulosilyticus</name>
    <dbReference type="NCBI Taxonomy" id="375489"/>
    <lineage>
        <taxon>Bacteria</taxon>
        <taxon>Bacillati</taxon>
        <taxon>Bacillota</taxon>
        <taxon>Bacilli</taxon>
        <taxon>Bacillales</taxon>
        <taxon>Paenibacillaceae</taxon>
        <taxon>Paenibacillus</taxon>
    </lineage>
</organism>